<dbReference type="NCBIfam" id="TIGR00180">
    <property type="entry name" value="parB_part"/>
    <property type="match status" value="1"/>
</dbReference>
<keyword evidence="3" id="KW-0238">DNA-binding</keyword>
<dbReference type="SMART" id="SM00470">
    <property type="entry name" value="ParB"/>
    <property type="match status" value="1"/>
</dbReference>
<dbReference type="InterPro" id="IPR004437">
    <property type="entry name" value="ParB/RepB/Spo0J"/>
</dbReference>
<accession>A0A645DPL8</accession>
<dbReference type="Gene3D" id="1.10.10.2830">
    <property type="match status" value="1"/>
</dbReference>
<dbReference type="GO" id="GO:0003677">
    <property type="term" value="F:DNA binding"/>
    <property type="evidence" value="ECO:0007669"/>
    <property type="project" value="UniProtKB-KW"/>
</dbReference>
<name>A0A645DPL8_9ZZZZ</name>
<dbReference type="InterPro" id="IPR050336">
    <property type="entry name" value="Chromosome_partition/occlusion"/>
</dbReference>
<comment type="similarity">
    <text evidence="1">Belongs to the ParB family.</text>
</comment>
<organism evidence="5">
    <name type="scientific">bioreactor metagenome</name>
    <dbReference type="NCBI Taxonomy" id="1076179"/>
    <lineage>
        <taxon>unclassified sequences</taxon>
        <taxon>metagenomes</taxon>
        <taxon>ecological metagenomes</taxon>
    </lineage>
</organism>
<dbReference type="Pfam" id="PF23552">
    <property type="entry name" value="ParB_C"/>
    <property type="match status" value="1"/>
</dbReference>
<dbReference type="InterPro" id="IPR036086">
    <property type="entry name" value="ParB/Sulfiredoxin_sf"/>
</dbReference>
<sequence length="222" mass="24836">MLQPLVVTFDPLTGLYTLIAGERRLRASKLAGLDRVPVIVREVTNQERLELALIENVQRADLSPLETAEAYRELAEDFHLSHEEISTRVGKSRVSVTNTLRLLKLPDSVLKSLAEGQISEGHARVLLALPTPQAQNAACQSIIAHEMNVRQTEELVHKLMGQKPESTPEKVISPEIKEVEERLRDKLGTRVTLQHGKKGGSLTIHYYSDEELDSLLRQLLGE</sequence>
<dbReference type="Pfam" id="PF02195">
    <property type="entry name" value="ParB_N"/>
    <property type="match status" value="1"/>
</dbReference>
<dbReference type="SUPFAM" id="SSF110849">
    <property type="entry name" value="ParB/Sulfiredoxin"/>
    <property type="match status" value="1"/>
</dbReference>
<evidence type="ECO:0000256" key="2">
    <source>
        <dbReference type="ARBA" id="ARBA00022829"/>
    </source>
</evidence>
<gene>
    <name evidence="5" type="primary">parB_13</name>
    <name evidence="5" type="ORF">SDC9_138296</name>
</gene>
<dbReference type="PANTHER" id="PTHR33375:SF1">
    <property type="entry name" value="CHROMOSOME-PARTITIONING PROTEIN PARB-RELATED"/>
    <property type="match status" value="1"/>
</dbReference>
<dbReference type="InterPro" id="IPR057240">
    <property type="entry name" value="ParB_dimer_C"/>
</dbReference>
<dbReference type="EMBL" id="VSSQ01038272">
    <property type="protein sequence ID" value="MPM91169.1"/>
    <property type="molecule type" value="Genomic_DNA"/>
</dbReference>
<keyword evidence="2" id="KW-0159">Chromosome partition</keyword>
<dbReference type="GO" id="GO:0005694">
    <property type="term" value="C:chromosome"/>
    <property type="evidence" value="ECO:0007669"/>
    <property type="project" value="TreeGrafter"/>
</dbReference>
<protein>
    <submittedName>
        <fullName evidence="5">Putative chromosome-partitioning protein ParB</fullName>
    </submittedName>
</protein>
<proteinExistence type="inferred from homology"/>
<feature type="domain" description="ParB-like N-terminal" evidence="4">
    <location>
        <begin position="1"/>
        <end position="57"/>
    </location>
</feature>
<dbReference type="GO" id="GO:0007059">
    <property type="term" value="P:chromosome segregation"/>
    <property type="evidence" value="ECO:0007669"/>
    <property type="project" value="UniProtKB-KW"/>
</dbReference>
<evidence type="ECO:0000313" key="5">
    <source>
        <dbReference type="EMBL" id="MPM91169.1"/>
    </source>
</evidence>
<reference evidence="5" key="1">
    <citation type="submission" date="2019-08" db="EMBL/GenBank/DDBJ databases">
        <authorList>
            <person name="Kucharzyk K."/>
            <person name="Murdoch R.W."/>
            <person name="Higgins S."/>
            <person name="Loffler F."/>
        </authorList>
    </citation>
    <scope>NUCLEOTIDE SEQUENCE</scope>
</reference>
<dbReference type="PANTHER" id="PTHR33375">
    <property type="entry name" value="CHROMOSOME-PARTITIONING PROTEIN PARB-RELATED"/>
    <property type="match status" value="1"/>
</dbReference>
<dbReference type="FunFam" id="1.10.10.2830:FF:000001">
    <property type="entry name" value="Chromosome partitioning protein ParB"/>
    <property type="match status" value="1"/>
</dbReference>
<dbReference type="InterPro" id="IPR041468">
    <property type="entry name" value="HTH_ParB/Spo0J"/>
</dbReference>
<dbReference type="Pfam" id="PF17762">
    <property type="entry name" value="HTH_ParB"/>
    <property type="match status" value="1"/>
</dbReference>
<dbReference type="InterPro" id="IPR003115">
    <property type="entry name" value="ParB_N"/>
</dbReference>
<evidence type="ECO:0000256" key="1">
    <source>
        <dbReference type="ARBA" id="ARBA00006295"/>
    </source>
</evidence>
<evidence type="ECO:0000259" key="4">
    <source>
        <dbReference type="SMART" id="SM00470"/>
    </source>
</evidence>
<comment type="caution">
    <text evidence="5">The sequence shown here is derived from an EMBL/GenBank/DDBJ whole genome shotgun (WGS) entry which is preliminary data.</text>
</comment>
<dbReference type="AlphaFoldDB" id="A0A645DPL8"/>
<evidence type="ECO:0000256" key="3">
    <source>
        <dbReference type="ARBA" id="ARBA00023125"/>
    </source>
</evidence>
<dbReference type="SUPFAM" id="SSF109709">
    <property type="entry name" value="KorB DNA-binding domain-like"/>
    <property type="match status" value="1"/>
</dbReference>
<dbReference type="Gene3D" id="3.90.1530.30">
    <property type="match status" value="1"/>
</dbReference>